<feature type="region of interest" description="Disordered" evidence="3">
    <location>
        <begin position="174"/>
        <end position="327"/>
    </location>
</feature>
<dbReference type="AlphaFoldDB" id="A0A3B0KNI2"/>
<dbReference type="PROSITE" id="PS50102">
    <property type="entry name" value="RRM"/>
    <property type="match status" value="1"/>
</dbReference>
<accession>A0A3B0KNI2</accession>
<feature type="compositionally biased region" description="Acidic residues" evidence="3">
    <location>
        <begin position="302"/>
        <end position="316"/>
    </location>
</feature>
<feature type="compositionally biased region" description="Basic and acidic residues" evidence="3">
    <location>
        <begin position="191"/>
        <end position="207"/>
    </location>
</feature>
<dbReference type="STRING" id="7266.A0A3B0KNI2"/>
<dbReference type="Proteomes" id="UP000268350">
    <property type="component" value="Unassembled WGS sequence"/>
</dbReference>
<evidence type="ECO:0000259" key="4">
    <source>
        <dbReference type="PROSITE" id="PS50102"/>
    </source>
</evidence>
<feature type="region of interest" description="Disordered" evidence="3">
    <location>
        <begin position="456"/>
        <end position="523"/>
    </location>
</feature>
<gene>
    <name evidence="5" type="ORF">DGUA_6G008958</name>
</gene>
<dbReference type="SMART" id="SM00360">
    <property type="entry name" value="RRM"/>
    <property type="match status" value="1"/>
</dbReference>
<dbReference type="InterPro" id="IPR000504">
    <property type="entry name" value="RRM_dom"/>
</dbReference>
<proteinExistence type="predicted"/>
<dbReference type="GO" id="GO:0003723">
    <property type="term" value="F:RNA binding"/>
    <property type="evidence" value="ECO:0007669"/>
    <property type="project" value="UniProtKB-UniRule"/>
</dbReference>
<keyword evidence="6" id="KW-1185">Reference proteome</keyword>
<feature type="compositionally biased region" description="Acidic residues" evidence="3">
    <location>
        <begin position="255"/>
        <end position="268"/>
    </location>
</feature>
<feature type="compositionally biased region" description="Basic and acidic residues" evidence="3">
    <location>
        <begin position="243"/>
        <end position="254"/>
    </location>
</feature>
<protein>
    <submittedName>
        <fullName evidence="5">Blast:Probable RNA-binding protein CG14230</fullName>
    </submittedName>
</protein>
<feature type="compositionally biased region" description="Polar residues" evidence="3">
    <location>
        <begin position="98"/>
        <end position="114"/>
    </location>
</feature>
<keyword evidence="1 2" id="KW-0694">RNA-binding</keyword>
<evidence type="ECO:0000313" key="6">
    <source>
        <dbReference type="Proteomes" id="UP000268350"/>
    </source>
</evidence>
<evidence type="ECO:0000256" key="2">
    <source>
        <dbReference type="PROSITE-ProRule" id="PRU00176"/>
    </source>
</evidence>
<dbReference type="PANTHER" id="PTHR48029:SF1">
    <property type="entry name" value="NUCLEOLAR PROTEIN 8"/>
    <property type="match status" value="1"/>
</dbReference>
<feature type="compositionally biased region" description="Basic residues" evidence="3">
    <location>
        <begin position="578"/>
        <end position="588"/>
    </location>
</feature>
<sequence length="588" mass="67415">MSSTRFFLADLPTKATESDLRNLFQDYGHVEQVDLKRKEQEDGPDKIIGFVTLQTDDAHYCLNELNWQKLHGAKLRISVAKESFLDRLKREREENQLREQGQQESESYNESTSRLLKENTQNKRRVFGEDEEIDDDEISPELLITKKRAAHSMHNGKIVIQKEDDVKPLHIIEQYKKPTKQQPDAKVSQAEQKRKESLNKMRQEHLQKKSAIQQALSAITVDGGSSAKRIKFSDAEEDEPEPEERPRKQPKLDLFDDDDDDGEDDDEQVIIPQYEGKKGERLVEMQSKQSLDPRFRITATFVDEEEGDYEQEEPQQAEDKPQESERNWQMGILEQVVGRKLTNTSENERKAAKSKKMLRFDPANEGHQKLVRQKVAPEQEVTTKKTKDVKTKDKGAVEATVSKEAFYVVTDSLTQSLNMRGEGFSLLDMFGSAHDEEVAKRQGQLEKLGSEKILVSKPNANKLGHLATQNPFSYDSSESEDEEATPQAAVSKDDPANEENTEPPKKKSKQKKPKIQMESFFIPKNDPRLKEGAKFFRTTKAEVDHSDYDKVKSRLKLLIGNKIAKTRKNLPSKDIKQPKNKNPKIAIK</sequence>
<feature type="region of interest" description="Disordered" evidence="3">
    <location>
        <begin position="567"/>
        <end position="588"/>
    </location>
</feature>
<dbReference type="EMBL" id="OUUW01000011">
    <property type="protein sequence ID" value="SPP86711.1"/>
    <property type="molecule type" value="Genomic_DNA"/>
</dbReference>
<dbReference type="Pfam" id="PF00076">
    <property type="entry name" value="RRM_1"/>
    <property type="match status" value="1"/>
</dbReference>
<dbReference type="PANTHER" id="PTHR48029">
    <property type="entry name" value="NUCLEOLAR PROTEIN 8"/>
    <property type="match status" value="1"/>
</dbReference>
<dbReference type="CDD" id="cd00590">
    <property type="entry name" value="RRM_SF"/>
    <property type="match status" value="1"/>
</dbReference>
<feature type="domain" description="RRM" evidence="4">
    <location>
        <begin position="4"/>
        <end position="82"/>
    </location>
</feature>
<evidence type="ECO:0000256" key="3">
    <source>
        <dbReference type="SAM" id="MobiDB-lite"/>
    </source>
</evidence>
<dbReference type="SUPFAM" id="SSF54928">
    <property type="entry name" value="RNA-binding domain, RBD"/>
    <property type="match status" value="1"/>
</dbReference>
<name>A0A3B0KNI2_DROGU</name>
<evidence type="ECO:0000313" key="5">
    <source>
        <dbReference type="EMBL" id="SPP86711.1"/>
    </source>
</evidence>
<reference evidence="6" key="1">
    <citation type="submission" date="2018-01" db="EMBL/GenBank/DDBJ databases">
        <authorList>
            <person name="Alioto T."/>
            <person name="Alioto T."/>
        </authorList>
    </citation>
    <scope>NUCLEOTIDE SEQUENCE [LARGE SCALE GENOMIC DNA]</scope>
</reference>
<feature type="region of interest" description="Disordered" evidence="3">
    <location>
        <begin position="94"/>
        <end position="132"/>
    </location>
</feature>
<evidence type="ECO:0000256" key="1">
    <source>
        <dbReference type="ARBA" id="ARBA00022884"/>
    </source>
</evidence>
<dbReference type="OrthoDB" id="21643at2759"/>
<dbReference type="Gene3D" id="3.30.70.330">
    <property type="match status" value="1"/>
</dbReference>
<organism evidence="5 6">
    <name type="scientific">Drosophila guanche</name>
    <name type="common">Fruit fly</name>
    <dbReference type="NCBI Taxonomy" id="7266"/>
    <lineage>
        <taxon>Eukaryota</taxon>
        <taxon>Metazoa</taxon>
        <taxon>Ecdysozoa</taxon>
        <taxon>Arthropoda</taxon>
        <taxon>Hexapoda</taxon>
        <taxon>Insecta</taxon>
        <taxon>Pterygota</taxon>
        <taxon>Neoptera</taxon>
        <taxon>Endopterygota</taxon>
        <taxon>Diptera</taxon>
        <taxon>Brachycera</taxon>
        <taxon>Muscomorpha</taxon>
        <taxon>Ephydroidea</taxon>
        <taxon>Drosophilidae</taxon>
        <taxon>Drosophila</taxon>
        <taxon>Sophophora</taxon>
    </lineage>
</organism>
<dbReference type="InterPro" id="IPR012677">
    <property type="entry name" value="Nucleotide-bd_a/b_plait_sf"/>
</dbReference>
<dbReference type="OMA" id="NWQKLHG"/>
<feature type="compositionally biased region" description="Basic and acidic residues" evidence="3">
    <location>
        <begin position="317"/>
        <end position="326"/>
    </location>
</feature>
<dbReference type="InterPro" id="IPR035979">
    <property type="entry name" value="RBD_domain_sf"/>
</dbReference>